<organism evidence="1">
    <name type="scientific">Anguilla anguilla</name>
    <name type="common">European freshwater eel</name>
    <name type="synonym">Muraena anguilla</name>
    <dbReference type="NCBI Taxonomy" id="7936"/>
    <lineage>
        <taxon>Eukaryota</taxon>
        <taxon>Metazoa</taxon>
        <taxon>Chordata</taxon>
        <taxon>Craniata</taxon>
        <taxon>Vertebrata</taxon>
        <taxon>Euteleostomi</taxon>
        <taxon>Actinopterygii</taxon>
        <taxon>Neopterygii</taxon>
        <taxon>Teleostei</taxon>
        <taxon>Anguilliformes</taxon>
        <taxon>Anguillidae</taxon>
        <taxon>Anguilla</taxon>
    </lineage>
</organism>
<accession>A0A0E9TZD8</accession>
<evidence type="ECO:0000313" key="1">
    <source>
        <dbReference type="EMBL" id="JAH59034.1"/>
    </source>
</evidence>
<dbReference type="AlphaFoldDB" id="A0A0E9TZD8"/>
<proteinExistence type="predicted"/>
<reference evidence="1" key="1">
    <citation type="submission" date="2014-11" db="EMBL/GenBank/DDBJ databases">
        <authorList>
            <person name="Amaro Gonzalez C."/>
        </authorList>
    </citation>
    <scope>NUCLEOTIDE SEQUENCE</scope>
</reference>
<protein>
    <submittedName>
        <fullName evidence="1">Uncharacterized protein</fullName>
    </submittedName>
</protein>
<sequence length="52" mass="6044">MLGGEFARISFPLFTKKMRFPKRTFQEKQLFSPSFLLIETMTGKNLTSKAGW</sequence>
<name>A0A0E9TZD8_ANGAN</name>
<reference evidence="1" key="2">
    <citation type="journal article" date="2015" name="Fish Shellfish Immunol.">
        <title>Early steps in the European eel (Anguilla anguilla)-Vibrio vulnificus interaction in the gills: Role of the RtxA13 toxin.</title>
        <authorList>
            <person name="Callol A."/>
            <person name="Pajuelo D."/>
            <person name="Ebbesson L."/>
            <person name="Teles M."/>
            <person name="MacKenzie S."/>
            <person name="Amaro C."/>
        </authorList>
    </citation>
    <scope>NUCLEOTIDE SEQUENCE</scope>
</reference>
<dbReference type="EMBL" id="GBXM01049543">
    <property type="protein sequence ID" value="JAH59034.1"/>
    <property type="molecule type" value="Transcribed_RNA"/>
</dbReference>